<evidence type="ECO:0000256" key="7">
    <source>
        <dbReference type="SAM" id="Phobius"/>
    </source>
</evidence>
<dbReference type="InterPro" id="IPR040423">
    <property type="entry name" value="PEA_transferase"/>
</dbReference>
<keyword evidence="2" id="KW-1003">Cell membrane</keyword>
<evidence type="ECO:0000256" key="5">
    <source>
        <dbReference type="ARBA" id="ARBA00022989"/>
    </source>
</evidence>
<dbReference type="OrthoDB" id="7250625at2"/>
<dbReference type="GO" id="GO:0009244">
    <property type="term" value="P:lipopolysaccharide core region biosynthetic process"/>
    <property type="evidence" value="ECO:0007669"/>
    <property type="project" value="TreeGrafter"/>
</dbReference>
<gene>
    <name evidence="9" type="ORF">FMA36_14975</name>
</gene>
<organism evidence="9 10">
    <name type="scientific">Komagataeibacter xylinus</name>
    <name type="common">Gluconacetobacter xylinus</name>
    <dbReference type="NCBI Taxonomy" id="28448"/>
    <lineage>
        <taxon>Bacteria</taxon>
        <taxon>Pseudomonadati</taxon>
        <taxon>Pseudomonadota</taxon>
        <taxon>Alphaproteobacteria</taxon>
        <taxon>Acetobacterales</taxon>
        <taxon>Acetobacteraceae</taxon>
        <taxon>Komagataeibacter</taxon>
    </lineage>
</organism>
<feature type="transmembrane region" description="Helical" evidence="7">
    <location>
        <begin position="29"/>
        <end position="61"/>
    </location>
</feature>
<protein>
    <submittedName>
        <fullName evidence="9">Phosphoethanolamine transferase</fullName>
    </submittedName>
</protein>
<evidence type="ECO:0000313" key="9">
    <source>
        <dbReference type="EMBL" id="QHC36634.1"/>
    </source>
</evidence>
<dbReference type="PANTHER" id="PTHR30443">
    <property type="entry name" value="INNER MEMBRANE PROTEIN"/>
    <property type="match status" value="1"/>
</dbReference>
<dbReference type="InterPro" id="IPR058130">
    <property type="entry name" value="PEA_transf_C"/>
</dbReference>
<dbReference type="Gene3D" id="3.40.720.10">
    <property type="entry name" value="Alkaline Phosphatase, subunit A"/>
    <property type="match status" value="1"/>
</dbReference>
<evidence type="ECO:0000256" key="3">
    <source>
        <dbReference type="ARBA" id="ARBA00022679"/>
    </source>
</evidence>
<dbReference type="GO" id="GO:0005886">
    <property type="term" value="C:plasma membrane"/>
    <property type="evidence" value="ECO:0007669"/>
    <property type="project" value="UniProtKB-SubCell"/>
</dbReference>
<dbReference type="Pfam" id="PF00884">
    <property type="entry name" value="Sulfatase"/>
    <property type="match status" value="1"/>
</dbReference>
<proteinExistence type="predicted"/>
<keyword evidence="6 7" id="KW-0472">Membrane</keyword>
<dbReference type="EMBL" id="CP041348">
    <property type="protein sequence ID" value="QHC36634.1"/>
    <property type="molecule type" value="Genomic_DNA"/>
</dbReference>
<accession>A0A857FVD6</accession>
<dbReference type="PANTHER" id="PTHR30443:SF0">
    <property type="entry name" value="PHOSPHOETHANOLAMINE TRANSFERASE EPTA"/>
    <property type="match status" value="1"/>
</dbReference>
<evidence type="ECO:0000256" key="1">
    <source>
        <dbReference type="ARBA" id="ARBA00004651"/>
    </source>
</evidence>
<dbReference type="InterPro" id="IPR017850">
    <property type="entry name" value="Alkaline_phosphatase_core_sf"/>
</dbReference>
<reference evidence="9 10" key="1">
    <citation type="journal article" date="2020" name="Carbohydr. Polym.">
        <title>Characterization and optimization of production of bacterial cellulose from strain CGMCC 17276 based on whole-genome analysis.</title>
        <authorList>
            <person name="Lu T."/>
            <person name="Gao H."/>
            <person name="Liao B."/>
            <person name="Wu J."/>
            <person name="Zhang W."/>
            <person name="Huang J."/>
            <person name="Liu M."/>
            <person name="Huang J."/>
            <person name="Chang Z."/>
            <person name="Jin M."/>
            <person name="Yi Z."/>
            <person name="Jiang D."/>
        </authorList>
    </citation>
    <scope>NUCLEOTIDE SEQUENCE [LARGE SCALE GENOMIC DNA]</scope>
    <source>
        <strain evidence="9 10">CGMCC 17276</strain>
    </source>
</reference>
<keyword evidence="4 7" id="KW-0812">Transmembrane</keyword>
<evidence type="ECO:0000256" key="6">
    <source>
        <dbReference type="ARBA" id="ARBA00023136"/>
    </source>
</evidence>
<sequence>MLISIISIIYFVIELYIAQHTYGRHPRNFTILMISLPVLFFSCGRVGSLLLNTIFLVILLIDGYVTYTCKLVVDSTLDAIIGTNPHEAASMLGMVHWPAYIVAFLLFCGVATLSWRLGRWNGRMIMIALIPLLLSGFHDIWKVYSNIKPFMTTTWSDRGYREWMASILRNNAPGVMGDIAYIGVIISEQTGIADRRYRVIPHTMTDPQVIGRHAGRVHNIIFVMGESSLATHYSVYGYKEQDTTPNLQNMTTTKQLCTLSNVHSNANMTRNSVPMTFSFQTPENRGALVDEKNIIEMAHDNGYKTFWISSQEGTGVYARPFGYLSEYSDYTTRSDYNNQTSGVNWTDESLIPALADKLQDPAEYKLYVIHIMGSHGRYEDKIIRSDVEALPNADAYDQSIHHTDSLLQRIMAMAAADLGDYTLLYTSDHGEVVGVGHALQYGGYDQYIVPMIIHDSNGRGTYCDMAEHMRNQDGYYTSIMNKYLLLNMLGYDIDPAAIKSVQSTDHILHSDAKIYDYSKLPTAQHPH</sequence>
<dbReference type="CDD" id="cd16017">
    <property type="entry name" value="LptA"/>
    <property type="match status" value="1"/>
</dbReference>
<dbReference type="RefSeq" id="WP_159263107.1">
    <property type="nucleotide sequence ID" value="NZ_CP041348.1"/>
</dbReference>
<feature type="transmembrane region" description="Helical" evidence="7">
    <location>
        <begin position="97"/>
        <end position="117"/>
    </location>
</feature>
<evidence type="ECO:0000259" key="8">
    <source>
        <dbReference type="Pfam" id="PF00884"/>
    </source>
</evidence>
<dbReference type="InterPro" id="IPR000917">
    <property type="entry name" value="Sulfatase_N"/>
</dbReference>
<evidence type="ECO:0000256" key="4">
    <source>
        <dbReference type="ARBA" id="ARBA00022692"/>
    </source>
</evidence>
<keyword evidence="5 7" id="KW-1133">Transmembrane helix</keyword>
<dbReference type="SUPFAM" id="SSF53649">
    <property type="entry name" value="Alkaline phosphatase-like"/>
    <property type="match status" value="1"/>
</dbReference>
<comment type="subcellular location">
    <subcellularLocation>
        <location evidence="1">Cell membrane</location>
        <topology evidence="1">Multi-pass membrane protein</topology>
    </subcellularLocation>
</comment>
<evidence type="ECO:0000313" key="10">
    <source>
        <dbReference type="Proteomes" id="UP000464674"/>
    </source>
</evidence>
<dbReference type="Proteomes" id="UP000464674">
    <property type="component" value="Chromosome"/>
</dbReference>
<feature type="transmembrane region" description="Helical" evidence="7">
    <location>
        <begin position="124"/>
        <end position="141"/>
    </location>
</feature>
<name>A0A857FVD6_KOMXY</name>
<dbReference type="GO" id="GO:0016776">
    <property type="term" value="F:phosphotransferase activity, phosphate group as acceptor"/>
    <property type="evidence" value="ECO:0007669"/>
    <property type="project" value="TreeGrafter"/>
</dbReference>
<dbReference type="AlphaFoldDB" id="A0A857FVD6"/>
<feature type="domain" description="Sulfatase N-terminal" evidence="8">
    <location>
        <begin position="219"/>
        <end position="470"/>
    </location>
</feature>
<evidence type="ECO:0000256" key="2">
    <source>
        <dbReference type="ARBA" id="ARBA00022475"/>
    </source>
</evidence>
<keyword evidence="3 9" id="KW-0808">Transferase</keyword>